<evidence type="ECO:0000313" key="1">
    <source>
        <dbReference type="EMBL" id="VDP51332.1"/>
    </source>
</evidence>
<protein>
    <submittedName>
        <fullName evidence="1 3">Uncharacterized protein</fullName>
    </submittedName>
</protein>
<dbReference type="OrthoDB" id="504708at2759"/>
<reference evidence="1 2" key="1">
    <citation type="submission" date="2018-11" db="EMBL/GenBank/DDBJ databases">
        <authorList>
            <consortium name="Pathogen Informatics"/>
        </authorList>
    </citation>
    <scope>NUCLEOTIDE SEQUENCE [LARGE SCALE GENOMIC DNA]</scope>
</reference>
<dbReference type="Proteomes" id="UP000050761">
    <property type="component" value="Unassembled WGS sequence"/>
</dbReference>
<gene>
    <name evidence="1" type="ORF">HPBE_LOCUS25440</name>
</gene>
<dbReference type="WBParaSite" id="HPBE_0002544101-mRNA-1">
    <property type="protein sequence ID" value="HPBE_0002544101-mRNA-1"/>
    <property type="gene ID" value="HPBE_0002544101"/>
</dbReference>
<accession>A0A3P8DIQ7</accession>
<evidence type="ECO:0000313" key="2">
    <source>
        <dbReference type="Proteomes" id="UP000050761"/>
    </source>
</evidence>
<sequence length="59" mass="6577">MGGERSRVRACSSKRAAFRIVCHGDAKETQKCFSTTESRTPVAEDPWSIEREISGDFKA</sequence>
<dbReference type="EMBL" id="UZAH01037919">
    <property type="protein sequence ID" value="VDP51332.1"/>
    <property type="molecule type" value="Genomic_DNA"/>
</dbReference>
<accession>A0A183GRX1</accession>
<proteinExistence type="predicted"/>
<reference evidence="3" key="2">
    <citation type="submission" date="2019-09" db="UniProtKB">
        <authorList>
            <consortium name="WormBaseParasite"/>
        </authorList>
    </citation>
    <scope>IDENTIFICATION</scope>
</reference>
<evidence type="ECO:0000313" key="3">
    <source>
        <dbReference type="WBParaSite" id="HPBE_0002544101-mRNA-1"/>
    </source>
</evidence>
<name>A0A183GRX1_HELPZ</name>
<dbReference type="AlphaFoldDB" id="A0A183GRX1"/>
<organism evidence="2 3">
    <name type="scientific">Heligmosomoides polygyrus</name>
    <name type="common">Parasitic roundworm</name>
    <dbReference type="NCBI Taxonomy" id="6339"/>
    <lineage>
        <taxon>Eukaryota</taxon>
        <taxon>Metazoa</taxon>
        <taxon>Ecdysozoa</taxon>
        <taxon>Nematoda</taxon>
        <taxon>Chromadorea</taxon>
        <taxon>Rhabditida</taxon>
        <taxon>Rhabditina</taxon>
        <taxon>Rhabditomorpha</taxon>
        <taxon>Strongyloidea</taxon>
        <taxon>Heligmosomidae</taxon>
        <taxon>Heligmosomoides</taxon>
    </lineage>
</organism>
<keyword evidence="2" id="KW-1185">Reference proteome</keyword>